<dbReference type="AlphaFoldDB" id="A0AAW0SH33"/>
<protein>
    <submittedName>
        <fullName evidence="1">Uncharacterized protein</fullName>
    </submittedName>
</protein>
<proteinExistence type="predicted"/>
<sequence length="72" mass="8203">MLRKRYCQLAEAQSSTKNEVFLWEARPEGDTRLLLKNGRETPGDRCGECGVGCVHRHSTGGDHVRQAWRGKY</sequence>
<keyword evidence="2" id="KW-1185">Reference proteome</keyword>
<name>A0AAW0SH33_SCYPA</name>
<organism evidence="1 2">
    <name type="scientific">Scylla paramamosain</name>
    <name type="common">Mud crab</name>
    <dbReference type="NCBI Taxonomy" id="85552"/>
    <lineage>
        <taxon>Eukaryota</taxon>
        <taxon>Metazoa</taxon>
        <taxon>Ecdysozoa</taxon>
        <taxon>Arthropoda</taxon>
        <taxon>Crustacea</taxon>
        <taxon>Multicrustacea</taxon>
        <taxon>Malacostraca</taxon>
        <taxon>Eumalacostraca</taxon>
        <taxon>Eucarida</taxon>
        <taxon>Decapoda</taxon>
        <taxon>Pleocyemata</taxon>
        <taxon>Brachyura</taxon>
        <taxon>Eubrachyura</taxon>
        <taxon>Portunoidea</taxon>
        <taxon>Portunidae</taxon>
        <taxon>Portuninae</taxon>
        <taxon>Scylla</taxon>
    </lineage>
</organism>
<comment type="caution">
    <text evidence="1">The sequence shown here is derived from an EMBL/GenBank/DDBJ whole genome shotgun (WGS) entry which is preliminary data.</text>
</comment>
<gene>
    <name evidence="1" type="ORF">O3P69_010532</name>
</gene>
<evidence type="ECO:0000313" key="2">
    <source>
        <dbReference type="Proteomes" id="UP001487740"/>
    </source>
</evidence>
<evidence type="ECO:0000313" key="1">
    <source>
        <dbReference type="EMBL" id="KAK8374689.1"/>
    </source>
</evidence>
<dbReference type="Proteomes" id="UP001487740">
    <property type="component" value="Unassembled WGS sequence"/>
</dbReference>
<reference evidence="1 2" key="1">
    <citation type="submission" date="2023-03" db="EMBL/GenBank/DDBJ databases">
        <title>High-quality genome of Scylla paramamosain provides insights in environmental adaptation.</title>
        <authorList>
            <person name="Zhang L."/>
        </authorList>
    </citation>
    <scope>NUCLEOTIDE SEQUENCE [LARGE SCALE GENOMIC DNA]</scope>
    <source>
        <strain evidence="1">LZ_2023a</strain>
        <tissue evidence="1">Muscle</tissue>
    </source>
</reference>
<accession>A0AAW0SH33</accession>
<dbReference type="EMBL" id="JARAKH010000245">
    <property type="protein sequence ID" value="KAK8374689.1"/>
    <property type="molecule type" value="Genomic_DNA"/>
</dbReference>